<dbReference type="Proteomes" id="UP000830326">
    <property type="component" value="Chromosome"/>
</dbReference>
<dbReference type="CDD" id="cd00564">
    <property type="entry name" value="TMP_TenI"/>
    <property type="match status" value="1"/>
</dbReference>
<evidence type="ECO:0000259" key="3">
    <source>
        <dbReference type="Pfam" id="PF02581"/>
    </source>
</evidence>
<proteinExistence type="predicted"/>
<reference evidence="4" key="1">
    <citation type="submission" date="2022-04" db="EMBL/GenBank/DDBJ databases">
        <title>Halobacillus sp. isolated from saltern.</title>
        <authorList>
            <person name="Won M."/>
            <person name="Lee C.-M."/>
            <person name="Woen H.-Y."/>
            <person name="Kwon S.-W."/>
        </authorList>
    </citation>
    <scope>NUCLEOTIDE SEQUENCE</scope>
    <source>
        <strain evidence="4">SSHM10-5</strain>
    </source>
</reference>
<dbReference type="RefSeq" id="WP_245029611.1">
    <property type="nucleotide sequence ID" value="NZ_CP095075.1"/>
</dbReference>
<accession>A0ABY4H982</accession>
<gene>
    <name evidence="4" type="ORF">MUO15_12510</name>
</gene>
<dbReference type="PANTHER" id="PTHR20857">
    <property type="entry name" value="THIAMINE-PHOSPHATE PYROPHOSPHORYLASE"/>
    <property type="match status" value="1"/>
</dbReference>
<evidence type="ECO:0000256" key="1">
    <source>
        <dbReference type="ARBA" id="ARBA00004948"/>
    </source>
</evidence>
<evidence type="ECO:0000313" key="4">
    <source>
        <dbReference type="EMBL" id="UOR10500.1"/>
    </source>
</evidence>
<evidence type="ECO:0000256" key="2">
    <source>
        <dbReference type="ARBA" id="ARBA00022977"/>
    </source>
</evidence>
<keyword evidence="5" id="KW-1185">Reference proteome</keyword>
<dbReference type="PANTHER" id="PTHR20857:SF22">
    <property type="entry name" value="THIAZOLE TAUTOMERASE"/>
    <property type="match status" value="1"/>
</dbReference>
<keyword evidence="2" id="KW-0784">Thiamine biosynthesis</keyword>
<name>A0ABY4H982_9BACI</name>
<dbReference type="Pfam" id="PF02581">
    <property type="entry name" value="TMP-TENI"/>
    <property type="match status" value="1"/>
</dbReference>
<protein>
    <submittedName>
        <fullName evidence="4">Thiamine phosphate synthase</fullName>
    </submittedName>
</protein>
<dbReference type="InterPro" id="IPR036206">
    <property type="entry name" value="ThiamineP_synth_sf"/>
</dbReference>
<dbReference type="InterPro" id="IPR022998">
    <property type="entry name" value="ThiamineP_synth_TenI"/>
</dbReference>
<organism evidence="4 5">
    <name type="scientific">Halobacillus amylolyticus</name>
    <dbReference type="NCBI Taxonomy" id="2932259"/>
    <lineage>
        <taxon>Bacteria</taxon>
        <taxon>Bacillati</taxon>
        <taxon>Bacillota</taxon>
        <taxon>Bacilli</taxon>
        <taxon>Bacillales</taxon>
        <taxon>Bacillaceae</taxon>
        <taxon>Halobacillus</taxon>
    </lineage>
</organism>
<dbReference type="Gene3D" id="3.20.20.70">
    <property type="entry name" value="Aldolase class I"/>
    <property type="match status" value="1"/>
</dbReference>
<dbReference type="InterPro" id="IPR013785">
    <property type="entry name" value="Aldolase_TIM"/>
</dbReference>
<dbReference type="EMBL" id="CP095075">
    <property type="protein sequence ID" value="UOR10500.1"/>
    <property type="molecule type" value="Genomic_DNA"/>
</dbReference>
<dbReference type="SUPFAM" id="SSF51391">
    <property type="entry name" value="Thiamin phosphate synthase"/>
    <property type="match status" value="1"/>
</dbReference>
<evidence type="ECO:0000313" key="5">
    <source>
        <dbReference type="Proteomes" id="UP000830326"/>
    </source>
</evidence>
<comment type="pathway">
    <text evidence="1">Cofactor biosynthesis; thiamine diphosphate biosynthesis.</text>
</comment>
<feature type="domain" description="Thiamine phosphate synthase/TenI" evidence="3">
    <location>
        <begin position="25"/>
        <end position="175"/>
    </location>
</feature>
<sequence length="194" mass="21287">MISNGRWPIKQFADKIAPLHDEDAFFHIREKQKTAREISLGIFEMRDRGTAPERIVVNDRMDIAHCFGAGGGQLSSQSLRISDVRYCFPSLRIGKSVHSINEAQQAEKEGADYVMFGHIYSTSSKPGKEPQGLKGLVELTDSVTLPVIAIGGINPEHALDIRKAGATGIAVISGLLDADDVVKQYQSYKKGWCS</sequence>